<evidence type="ECO:0008006" key="4">
    <source>
        <dbReference type="Google" id="ProtNLM"/>
    </source>
</evidence>
<dbReference type="EMBL" id="QDDL01000001">
    <property type="protein sequence ID" value="PVZ71541.1"/>
    <property type="molecule type" value="Genomic_DNA"/>
</dbReference>
<gene>
    <name evidence="2" type="ORF">DC094_00390</name>
</gene>
<proteinExistence type="predicted"/>
<dbReference type="OrthoDB" id="7597097at2"/>
<organism evidence="2 3">
    <name type="scientific">Pelagibaculum spongiae</name>
    <dbReference type="NCBI Taxonomy" id="2080658"/>
    <lineage>
        <taxon>Bacteria</taxon>
        <taxon>Pseudomonadati</taxon>
        <taxon>Pseudomonadota</taxon>
        <taxon>Gammaproteobacteria</taxon>
        <taxon>Oceanospirillales</taxon>
        <taxon>Pelagibaculum</taxon>
    </lineage>
</organism>
<keyword evidence="1" id="KW-1133">Transmembrane helix</keyword>
<feature type="transmembrane region" description="Helical" evidence="1">
    <location>
        <begin position="47"/>
        <end position="71"/>
    </location>
</feature>
<feature type="transmembrane region" description="Helical" evidence="1">
    <location>
        <begin position="206"/>
        <end position="230"/>
    </location>
</feature>
<keyword evidence="1" id="KW-0812">Transmembrane</keyword>
<evidence type="ECO:0000313" key="3">
    <source>
        <dbReference type="Proteomes" id="UP000244906"/>
    </source>
</evidence>
<keyword evidence="3" id="KW-1185">Reference proteome</keyword>
<protein>
    <recommendedName>
        <fullName evidence="4">SHOCT domain-containing protein</fullName>
    </recommendedName>
</protein>
<comment type="caution">
    <text evidence="2">The sequence shown here is derived from an EMBL/GenBank/DDBJ whole genome shotgun (WGS) entry which is preliminary data.</text>
</comment>
<evidence type="ECO:0000256" key="1">
    <source>
        <dbReference type="SAM" id="Phobius"/>
    </source>
</evidence>
<keyword evidence="1" id="KW-0472">Membrane</keyword>
<dbReference type="Proteomes" id="UP000244906">
    <property type="component" value="Unassembled WGS sequence"/>
</dbReference>
<accession>A0A2V1GWI3</accession>
<sequence length="356" mass="40148">MECDTLVKTYQGTEANATITFENDSKELKRKGYSVISQNYQQGQWGAVAFIIALLLCFILVGIAALIYMTVVKPDGTLTVRYKIINKEELDEFVSLYLENEKVVGNKKNLKKLFEKTAHNNLDVSSEDIAEGIKKINQLIKINSVREVEILVRKQDLQNNPVDMLVKTYQGTEASAIIAFENDSKELKRKGYSVISQNYQQGQWGAIAFVVALLLCFILIGIVALIYMMVVKPAGTLTVRYEMIDKDELNEFSSLYLENEKVASNERNLKKIFEKIASNNLDISSEDVTRGIEKIDQLIKINSAGEVGVFAPRQSLQKNSTNDVADRIRQLNILKNEGLIDDGEFGLKKKEMLDLL</sequence>
<reference evidence="2 3" key="1">
    <citation type="submission" date="2018-04" db="EMBL/GenBank/DDBJ databases">
        <title>Thalassorhabdus spongiae gen. nov., sp. nov., isolated from a marine sponge in South-West Iceland.</title>
        <authorList>
            <person name="Knobloch S."/>
            <person name="Daussin A."/>
            <person name="Johannsson R."/>
            <person name="Marteinsson V.T."/>
        </authorList>
    </citation>
    <scope>NUCLEOTIDE SEQUENCE [LARGE SCALE GENOMIC DNA]</scope>
    <source>
        <strain evidence="2 3">Hp12</strain>
    </source>
</reference>
<name>A0A2V1GWI3_9GAMM</name>
<dbReference type="RefSeq" id="WP_116685131.1">
    <property type="nucleotide sequence ID" value="NZ_CAWNYD010000001.1"/>
</dbReference>
<evidence type="ECO:0000313" key="2">
    <source>
        <dbReference type="EMBL" id="PVZ71541.1"/>
    </source>
</evidence>
<dbReference type="AlphaFoldDB" id="A0A2V1GWI3"/>